<name>A0A1H5SRX6_9FIRM</name>
<accession>A0A1H5SRX6</accession>
<feature type="coiled-coil region" evidence="1">
    <location>
        <begin position="6"/>
        <end position="33"/>
    </location>
</feature>
<dbReference type="AlphaFoldDB" id="A0A1H5SRX6"/>
<evidence type="ECO:0000256" key="1">
    <source>
        <dbReference type="SAM" id="Coils"/>
    </source>
</evidence>
<keyword evidence="3" id="KW-1185">Reference proteome</keyword>
<dbReference type="EMBL" id="FNUL01000003">
    <property type="protein sequence ID" value="SEF53285.1"/>
    <property type="molecule type" value="Genomic_DNA"/>
</dbReference>
<dbReference type="Proteomes" id="UP000236726">
    <property type="component" value="Unassembled WGS sequence"/>
</dbReference>
<gene>
    <name evidence="2" type="ORF">SAMN05216537_10397</name>
</gene>
<evidence type="ECO:0000313" key="2">
    <source>
        <dbReference type="EMBL" id="SEF53285.1"/>
    </source>
</evidence>
<protein>
    <recommendedName>
        <fullName evidence="4">Helix-turn-helix domain of resolvase</fullName>
    </recommendedName>
</protein>
<sequence>MKITTIDEALKRIKELEKEVAELKAENEKLRNRNFGGRKKHDEAWMAAYNDFMLKYESGMSLMEIVAEGNVSRRTAYRYLAYYKEQQKIAGTSKSVQK</sequence>
<proteinExistence type="predicted"/>
<keyword evidence="1" id="KW-0175">Coiled coil</keyword>
<evidence type="ECO:0008006" key="4">
    <source>
        <dbReference type="Google" id="ProtNLM"/>
    </source>
</evidence>
<reference evidence="2 3" key="1">
    <citation type="submission" date="2016-10" db="EMBL/GenBank/DDBJ databases">
        <authorList>
            <person name="de Groot N.N."/>
        </authorList>
    </citation>
    <scope>NUCLEOTIDE SEQUENCE [LARGE SCALE GENOMIC DNA]</scope>
    <source>
        <strain evidence="2 3">D15d</strain>
    </source>
</reference>
<dbReference type="RefSeq" id="WP_103952318.1">
    <property type="nucleotide sequence ID" value="NZ_FNUL01000003.1"/>
</dbReference>
<organism evidence="2 3">
    <name type="scientific">Lachnospira multipara</name>
    <dbReference type="NCBI Taxonomy" id="28051"/>
    <lineage>
        <taxon>Bacteria</taxon>
        <taxon>Bacillati</taxon>
        <taxon>Bacillota</taxon>
        <taxon>Clostridia</taxon>
        <taxon>Lachnospirales</taxon>
        <taxon>Lachnospiraceae</taxon>
        <taxon>Lachnospira</taxon>
    </lineage>
</organism>
<evidence type="ECO:0000313" key="3">
    <source>
        <dbReference type="Proteomes" id="UP000236726"/>
    </source>
</evidence>